<dbReference type="RefSeq" id="WP_119783796.1">
    <property type="nucleotide sequence ID" value="NZ_QYUQ01000002.1"/>
</dbReference>
<sequence length="103" mass="11366">MNMDTQKEYLPPLRPLYSLESAAKVAGVSAKLLASAIENGDIPGVRILHLGPRRLRYVYSRPVLAWLEGQEPPPDKGVEADRAAEAAVADNFDPVEYDDDLFN</sequence>
<proteinExistence type="predicted"/>
<evidence type="ECO:0000313" key="1">
    <source>
        <dbReference type="EMBL" id="RJG00342.1"/>
    </source>
</evidence>
<comment type="caution">
    <text evidence="1">The sequence shown here is derived from an EMBL/GenBank/DDBJ whole genome shotgun (WGS) entry which is preliminary data.</text>
</comment>
<accession>A0A3A3G1J1</accession>
<keyword evidence="2" id="KW-1185">Reference proteome</keyword>
<evidence type="ECO:0000313" key="2">
    <source>
        <dbReference type="Proteomes" id="UP000266327"/>
    </source>
</evidence>
<evidence type="ECO:0008006" key="3">
    <source>
        <dbReference type="Google" id="ProtNLM"/>
    </source>
</evidence>
<dbReference type="Proteomes" id="UP000266327">
    <property type="component" value="Unassembled WGS sequence"/>
</dbReference>
<gene>
    <name evidence="1" type="ORF">D3878_01085</name>
</gene>
<name>A0A3A3G1J1_9BURK</name>
<organism evidence="1 2">
    <name type="scientific">Noviherbaspirillum sedimenti</name>
    <dbReference type="NCBI Taxonomy" id="2320865"/>
    <lineage>
        <taxon>Bacteria</taxon>
        <taxon>Pseudomonadati</taxon>
        <taxon>Pseudomonadota</taxon>
        <taxon>Betaproteobacteria</taxon>
        <taxon>Burkholderiales</taxon>
        <taxon>Oxalobacteraceae</taxon>
        <taxon>Noviherbaspirillum</taxon>
    </lineage>
</organism>
<reference evidence="2" key="1">
    <citation type="submission" date="2018-09" db="EMBL/GenBank/DDBJ databases">
        <authorList>
            <person name="Zhu H."/>
        </authorList>
    </citation>
    <scope>NUCLEOTIDE SEQUENCE [LARGE SCALE GENOMIC DNA]</scope>
    <source>
        <strain evidence="2">K1S02-23</strain>
    </source>
</reference>
<dbReference type="EMBL" id="QYUQ01000002">
    <property type="protein sequence ID" value="RJG00342.1"/>
    <property type="molecule type" value="Genomic_DNA"/>
</dbReference>
<dbReference type="AlphaFoldDB" id="A0A3A3G1J1"/>
<protein>
    <recommendedName>
        <fullName evidence="3">Helix-turn-helix domain-containing protein</fullName>
    </recommendedName>
</protein>